<keyword evidence="1" id="KW-1133">Transmembrane helix</keyword>
<evidence type="ECO:0000313" key="2">
    <source>
        <dbReference type="EMBL" id="MBF4765622.1"/>
    </source>
</evidence>
<dbReference type="AlphaFoldDB" id="A0A930VJC9"/>
<dbReference type="RefSeq" id="WP_194708804.1">
    <property type="nucleotide sequence ID" value="NZ_JADKPN010000017.1"/>
</dbReference>
<comment type="caution">
    <text evidence="2">The sequence shown here is derived from an EMBL/GenBank/DDBJ whole genome shotgun (WGS) entry which is preliminary data.</text>
</comment>
<evidence type="ECO:0000313" key="3">
    <source>
        <dbReference type="Proteomes" id="UP000640489"/>
    </source>
</evidence>
<name>A0A930VJC9_9ACTN</name>
<keyword evidence="1" id="KW-0812">Transmembrane</keyword>
<gene>
    <name evidence="2" type="ORF">ISU07_21030</name>
</gene>
<dbReference type="EMBL" id="JADKPN010000017">
    <property type="protein sequence ID" value="MBF4765622.1"/>
    <property type="molecule type" value="Genomic_DNA"/>
</dbReference>
<accession>A0A930VJC9</accession>
<proteinExistence type="predicted"/>
<keyword evidence="3" id="KW-1185">Reference proteome</keyword>
<organism evidence="2 3">
    <name type="scientific">Nocardioides islandensis</name>
    <dbReference type="NCBI Taxonomy" id="433663"/>
    <lineage>
        <taxon>Bacteria</taxon>
        <taxon>Bacillati</taxon>
        <taxon>Actinomycetota</taxon>
        <taxon>Actinomycetes</taxon>
        <taxon>Propionibacteriales</taxon>
        <taxon>Nocardioidaceae</taxon>
        <taxon>Nocardioides</taxon>
    </lineage>
</organism>
<dbReference type="Proteomes" id="UP000640489">
    <property type="component" value="Unassembled WGS sequence"/>
</dbReference>
<protein>
    <submittedName>
        <fullName evidence="2">Uncharacterized protein</fullName>
    </submittedName>
</protein>
<feature type="transmembrane region" description="Helical" evidence="1">
    <location>
        <begin position="61"/>
        <end position="82"/>
    </location>
</feature>
<evidence type="ECO:0000256" key="1">
    <source>
        <dbReference type="SAM" id="Phobius"/>
    </source>
</evidence>
<keyword evidence="1" id="KW-0472">Membrane</keyword>
<reference evidence="2" key="1">
    <citation type="submission" date="2020-11" db="EMBL/GenBank/DDBJ databases">
        <title>Nocardioides sp. nov., isolated from Soil of Cynanchum wilfordii Hemsley rhizosphere.</title>
        <authorList>
            <person name="Lee J.-S."/>
            <person name="Suh M.K."/>
            <person name="Kim J.-S."/>
        </authorList>
    </citation>
    <scope>NUCLEOTIDE SEQUENCE</scope>
    <source>
        <strain evidence="2">KCTC 19275</strain>
    </source>
</reference>
<sequence length="211" mass="21867">MTPADQPEHDELLARLRAADPAADLSPADPGRTARLLEDAMTHDVETHADQDTPVRKRSPLAWLVAAAAVLVIAGVGAFAFLGGDDPAVPTAKEPPPSVMTLSARPPSTAKCMVVSPAVLQQQEVAFDGTVSSISDGLVTLDVSHWYLGGDADQVTVQAPPADLQALVLAADFKVGQRYLVSATGGSVTVCGFTAPYSAELAAMYDEAFGA</sequence>